<gene>
    <name evidence="2" type="ORF">BSTOLATCC_MIC1190</name>
</gene>
<evidence type="ECO:0000313" key="2">
    <source>
        <dbReference type="EMBL" id="CAG9310338.1"/>
    </source>
</evidence>
<accession>A0AAU9I4H5</accession>
<organism evidence="2 3">
    <name type="scientific">Blepharisma stoltei</name>
    <dbReference type="NCBI Taxonomy" id="1481888"/>
    <lineage>
        <taxon>Eukaryota</taxon>
        <taxon>Sar</taxon>
        <taxon>Alveolata</taxon>
        <taxon>Ciliophora</taxon>
        <taxon>Postciliodesmatophora</taxon>
        <taxon>Heterotrichea</taxon>
        <taxon>Heterotrichida</taxon>
        <taxon>Blepharismidae</taxon>
        <taxon>Blepharisma</taxon>
    </lineage>
</organism>
<dbReference type="SUPFAM" id="SSF53300">
    <property type="entry name" value="vWA-like"/>
    <property type="match status" value="1"/>
</dbReference>
<feature type="domain" description="VWFA" evidence="1">
    <location>
        <begin position="145"/>
        <end position="319"/>
    </location>
</feature>
<protein>
    <recommendedName>
        <fullName evidence="1">VWFA domain-containing protein</fullName>
    </recommendedName>
</protein>
<dbReference type="PANTHER" id="PTHR45737:SF6">
    <property type="entry name" value="VON WILLEBRAND FACTOR A DOMAIN-CONTAINING PROTEIN 5A"/>
    <property type="match status" value="1"/>
</dbReference>
<dbReference type="AlphaFoldDB" id="A0AAU9I4H5"/>
<dbReference type="SMART" id="SM00327">
    <property type="entry name" value="VWA"/>
    <property type="match status" value="1"/>
</dbReference>
<dbReference type="Gene3D" id="3.40.50.410">
    <property type="entry name" value="von Willebrand factor, type A domain"/>
    <property type="match status" value="1"/>
</dbReference>
<name>A0AAU9I4H5_9CILI</name>
<evidence type="ECO:0000313" key="3">
    <source>
        <dbReference type="Proteomes" id="UP001162131"/>
    </source>
</evidence>
<dbReference type="InterPro" id="IPR002035">
    <property type="entry name" value="VWF_A"/>
</dbReference>
<dbReference type="InterPro" id="IPR036465">
    <property type="entry name" value="vWFA_dom_sf"/>
</dbReference>
<dbReference type="PROSITE" id="PS50234">
    <property type="entry name" value="VWFA"/>
    <property type="match status" value="1"/>
</dbReference>
<keyword evidence="3" id="KW-1185">Reference proteome</keyword>
<dbReference type="EMBL" id="CAJZBQ010000002">
    <property type="protein sequence ID" value="CAG9310338.1"/>
    <property type="molecule type" value="Genomic_DNA"/>
</dbReference>
<reference evidence="2" key="1">
    <citation type="submission" date="2021-09" db="EMBL/GenBank/DDBJ databases">
        <authorList>
            <consortium name="AG Swart"/>
            <person name="Singh M."/>
            <person name="Singh A."/>
            <person name="Seah K."/>
            <person name="Emmerich C."/>
        </authorList>
    </citation>
    <scope>NUCLEOTIDE SEQUENCE</scope>
    <source>
        <strain evidence="2">ATCC30299</strain>
    </source>
</reference>
<sequence length="362" mass="41692">MRVYDVGKISPKGCIQIETTYVCKAEQAHLENYWKLIIPASCFPFMAEKLHLETAINLKFSDINNSDHYFQHYGNSITLGWVYSFATYKNIDPKKDIELIYYKPAPQEPFIIVQKDPRVDRYSFHLSYKPDNTLYDLRGADQAGEFIILLDRSGSMYEKINIAIQAVALFIRSLPENCYFNVISFGSRWEKMFECSQKYNQSSADEAYRIVIQYKNNMGGTDLLKPLESILEQERIRGCPLNVFIVTDANVWDDKVKIVNLIEKHKNNARINTIGICTNEPYIHWLARMGGGTSQEINTLYQINPAVLSSLKQALYPAITDIRLSDPSLFDFFWPREPFSIFPGQKIEISGIFKEGIIPKSI</sequence>
<comment type="caution">
    <text evidence="2">The sequence shown here is derived from an EMBL/GenBank/DDBJ whole genome shotgun (WGS) entry which is preliminary data.</text>
</comment>
<evidence type="ECO:0000259" key="1">
    <source>
        <dbReference type="PROSITE" id="PS50234"/>
    </source>
</evidence>
<proteinExistence type="predicted"/>
<dbReference type="Pfam" id="PF13768">
    <property type="entry name" value="VWA_3"/>
    <property type="match status" value="1"/>
</dbReference>
<dbReference type="Proteomes" id="UP001162131">
    <property type="component" value="Unassembled WGS sequence"/>
</dbReference>
<dbReference type="PANTHER" id="PTHR45737">
    <property type="entry name" value="VON WILLEBRAND FACTOR A DOMAIN-CONTAINING PROTEIN 5A"/>
    <property type="match status" value="1"/>
</dbReference>